<protein>
    <submittedName>
        <fullName evidence="2">Chromosome 4, complete genome</fullName>
    </submittedName>
</protein>
<dbReference type="Proteomes" id="UP000070720">
    <property type="component" value="Chromosome 4"/>
</dbReference>
<reference evidence="3" key="4">
    <citation type="submission" date="2017-01" db="UniProtKB">
        <authorList>
            <consortium name="EnsemblFungi"/>
        </authorList>
    </citation>
    <scope>IDENTIFICATION</scope>
    <source>
        <strain evidence="3">PH-1 / ATCC MYA-4620 / FGSC 9075 / NRRL 31084</strain>
    </source>
</reference>
<dbReference type="AlphaFoldDB" id="A0A098DM01"/>
<dbReference type="EnsemblFungi" id="CEF82861">
    <property type="protein sequence ID" value="CEF82861"/>
    <property type="gene ID" value="FGRRES_15375"/>
</dbReference>
<gene>
    <name evidence="2" type="ORF">FGRAMPH1_01T22887</name>
</gene>
<reference evidence="2 4" key="3">
    <citation type="journal article" date="2015" name="BMC Genomics">
        <title>The completed genome sequence of the pathogenic ascomycete fungus Fusarium graminearum.</title>
        <authorList>
            <person name="King R."/>
            <person name="Urban M."/>
            <person name="Hammond-Kosack M.C."/>
            <person name="Hassani-Pak K."/>
            <person name="Hammond-Kosack K.E."/>
        </authorList>
    </citation>
    <scope>NUCLEOTIDE SEQUENCE [LARGE SCALE GENOMIC DNA]</scope>
    <source>
        <strain evidence="4">ATCC MYA-4620 / CBS 123657 / FGSC 9075 / NRRL 31084 / PH-1</strain>
        <strain evidence="2">PH-1</strain>
    </source>
</reference>
<reference evidence="3 4" key="2">
    <citation type="journal article" date="2010" name="Nature">
        <title>Comparative genomics reveals mobile pathogenicity chromosomes in Fusarium.</title>
        <authorList>
            <person name="Ma L.J."/>
            <person name="van der Does H.C."/>
            <person name="Borkovich K.A."/>
            <person name="Coleman J.J."/>
            <person name="Daboussi M.J."/>
            <person name="Di Pietro A."/>
            <person name="Dufresne M."/>
            <person name="Freitag M."/>
            <person name="Grabherr M."/>
            <person name="Henrissat B."/>
            <person name="Houterman P.M."/>
            <person name="Kang S."/>
            <person name="Shim W.B."/>
            <person name="Woloshuk C."/>
            <person name="Xie X."/>
            <person name="Xu J.R."/>
            <person name="Antoniw J."/>
            <person name="Baker S.E."/>
            <person name="Bluhm B.H."/>
            <person name="Breakspear A."/>
            <person name="Brown D.W."/>
            <person name="Butchko R.A."/>
            <person name="Chapman S."/>
            <person name="Coulson R."/>
            <person name="Coutinho P.M."/>
            <person name="Danchin E.G."/>
            <person name="Diener A."/>
            <person name="Gale L.R."/>
            <person name="Gardiner D.M."/>
            <person name="Goff S."/>
            <person name="Hammond-Kosack K.E."/>
            <person name="Hilburn K."/>
            <person name="Hua-Van A."/>
            <person name="Jonkers W."/>
            <person name="Kazan K."/>
            <person name="Kodira C.D."/>
            <person name="Koehrsen M."/>
            <person name="Kumar L."/>
            <person name="Lee Y.H."/>
            <person name="Li L."/>
            <person name="Manners J.M."/>
            <person name="Miranda-Saavedra D."/>
            <person name="Mukherjee M."/>
            <person name="Park G."/>
            <person name="Park J."/>
            <person name="Park S.Y."/>
            <person name="Proctor R.H."/>
            <person name="Regev A."/>
            <person name="Ruiz-Roldan M.C."/>
            <person name="Sain D."/>
            <person name="Sakthikumar S."/>
            <person name="Sykes S."/>
            <person name="Schwartz D.C."/>
            <person name="Turgeon B.G."/>
            <person name="Wapinski I."/>
            <person name="Yoder O."/>
            <person name="Young S."/>
            <person name="Zeng Q."/>
            <person name="Zhou S."/>
            <person name="Galagan J."/>
            <person name="Cuomo C.A."/>
            <person name="Kistler H.C."/>
            <person name="Rep M."/>
        </authorList>
    </citation>
    <scope>GENOME REANNOTATION</scope>
    <source>
        <strain evidence="4">ATCC MYA-4620 / CBS 123657 / FGSC 9075 / NRRL 31084 / PH-1</strain>
        <strain evidence="3">PH-1 / ATCC MYA-4620 / FGSC 9075 / NRRL 31084</strain>
    </source>
</reference>
<evidence type="ECO:0000313" key="3">
    <source>
        <dbReference type="EnsemblFungi" id="CEF82861"/>
    </source>
</evidence>
<dbReference type="EMBL" id="HG970335">
    <property type="protein sequence ID" value="CEF82861.1"/>
    <property type="molecule type" value="Genomic_DNA"/>
</dbReference>
<keyword evidence="4" id="KW-1185">Reference proteome</keyword>
<evidence type="ECO:0000313" key="2">
    <source>
        <dbReference type="EMBL" id="CEF82861.1"/>
    </source>
</evidence>
<proteinExistence type="predicted"/>
<evidence type="ECO:0000313" key="4">
    <source>
        <dbReference type="Proteomes" id="UP000070720"/>
    </source>
</evidence>
<organism evidence="2 4">
    <name type="scientific">Gibberella zeae (strain ATCC MYA-4620 / CBS 123657 / FGSC 9075 / NRRL 31084 / PH-1)</name>
    <name type="common">Wheat head blight fungus</name>
    <name type="synonym">Fusarium graminearum</name>
    <dbReference type="NCBI Taxonomy" id="229533"/>
    <lineage>
        <taxon>Eukaryota</taxon>
        <taxon>Fungi</taxon>
        <taxon>Dikarya</taxon>
        <taxon>Ascomycota</taxon>
        <taxon>Pezizomycotina</taxon>
        <taxon>Sordariomycetes</taxon>
        <taxon>Hypocreomycetidae</taxon>
        <taxon>Hypocreales</taxon>
        <taxon>Nectriaceae</taxon>
        <taxon>Fusarium</taxon>
    </lineage>
</organism>
<dbReference type="VEuPathDB" id="FungiDB:FGRAMPH1_01G22887"/>
<reference evidence="3 4" key="1">
    <citation type="journal article" date="2007" name="Science">
        <title>The Fusarium graminearum genome reveals a link between localized polymorphism and pathogen specialization.</title>
        <authorList>
            <person name="Cuomo C.A."/>
            <person name="Gueldener U."/>
            <person name="Xu J.-R."/>
            <person name="Trail F."/>
            <person name="Turgeon B.G."/>
            <person name="Di Pietro A."/>
            <person name="Walton J.D."/>
            <person name="Ma L.-J."/>
            <person name="Baker S.E."/>
            <person name="Rep M."/>
            <person name="Adam G."/>
            <person name="Antoniw J."/>
            <person name="Baldwin T."/>
            <person name="Calvo S.E."/>
            <person name="Chang Y.-L."/>
            <person name="DeCaprio D."/>
            <person name="Gale L.R."/>
            <person name="Gnerre S."/>
            <person name="Goswami R.S."/>
            <person name="Hammond-Kosack K."/>
            <person name="Harris L.J."/>
            <person name="Hilburn K."/>
            <person name="Kennell J.C."/>
            <person name="Kroken S."/>
            <person name="Magnuson J.K."/>
            <person name="Mannhaupt G."/>
            <person name="Mauceli E.W."/>
            <person name="Mewes H.-W."/>
            <person name="Mitterbauer R."/>
            <person name="Muehlbauer G."/>
            <person name="Muensterkoetter M."/>
            <person name="Nelson D."/>
            <person name="O'Donnell K."/>
            <person name="Ouellet T."/>
            <person name="Qi W."/>
            <person name="Quesneville H."/>
            <person name="Roncero M.I.G."/>
            <person name="Seong K.-Y."/>
            <person name="Tetko I.V."/>
            <person name="Urban M."/>
            <person name="Waalwijk C."/>
            <person name="Ward T.J."/>
            <person name="Yao J."/>
            <person name="Birren B.W."/>
            <person name="Kistler H.C."/>
        </authorList>
    </citation>
    <scope>NUCLEOTIDE SEQUENCE [LARGE SCALE GENOMIC DNA]</scope>
    <source>
        <strain evidence="4">ATCC MYA-4620 / CBS 123657 / FGSC 9075 / NRRL 31084 / PH-1</strain>
        <strain evidence="3">PH-1 / ATCC MYA-4620 / FGSC 9075 / NRRL 31084</strain>
    </source>
</reference>
<accession>A0A098DM01</accession>
<name>A0A098DM01_GIBZE</name>
<sequence length="97" mass="10847">MNWYKRKRIHSRGRRGLSGAKQSRSAARMGWAPAGCEYSTMFVNKVKEVEKPVGRHDRGNDMDVHDPGLRIIRPQLSVDKAGGRLIVSLGLMRGAES</sequence>
<accession>A0A0E0S8U8</accession>
<dbReference type="InParanoid" id="A0A098DM01"/>
<feature type="compositionally biased region" description="Basic residues" evidence="1">
    <location>
        <begin position="1"/>
        <end position="15"/>
    </location>
</feature>
<feature type="region of interest" description="Disordered" evidence="1">
    <location>
        <begin position="1"/>
        <end position="26"/>
    </location>
</feature>
<evidence type="ECO:0000256" key="1">
    <source>
        <dbReference type="SAM" id="MobiDB-lite"/>
    </source>
</evidence>